<sequence>MPLLPPPQPLAPAAAVAVHAGAHGVTVHEEEDEEVPLMDPDEFLDLTDNGRTEKTGTSDLGFSRNDCVDMGWAGAAKLKVTRFAASTWKARKPEAQLIVYIQSNGSMAYHCLFSF</sequence>
<organism evidence="2 3">
    <name type="scientific">Dichanthelium oligosanthes</name>
    <dbReference type="NCBI Taxonomy" id="888268"/>
    <lineage>
        <taxon>Eukaryota</taxon>
        <taxon>Viridiplantae</taxon>
        <taxon>Streptophyta</taxon>
        <taxon>Embryophyta</taxon>
        <taxon>Tracheophyta</taxon>
        <taxon>Spermatophyta</taxon>
        <taxon>Magnoliopsida</taxon>
        <taxon>Liliopsida</taxon>
        <taxon>Poales</taxon>
        <taxon>Poaceae</taxon>
        <taxon>PACMAD clade</taxon>
        <taxon>Panicoideae</taxon>
        <taxon>Panicodae</taxon>
        <taxon>Paniceae</taxon>
        <taxon>Dichantheliinae</taxon>
        <taxon>Dichanthelium</taxon>
    </lineage>
</organism>
<feature type="region of interest" description="Disordered" evidence="1">
    <location>
        <begin position="28"/>
        <end position="60"/>
    </location>
</feature>
<keyword evidence="3" id="KW-1185">Reference proteome</keyword>
<dbReference type="Proteomes" id="UP000095767">
    <property type="component" value="Unassembled WGS sequence"/>
</dbReference>
<comment type="caution">
    <text evidence="2">The sequence shown here is derived from an EMBL/GenBank/DDBJ whole genome shotgun (WGS) entry which is preliminary data.</text>
</comment>
<accession>A0A1E5W8N3</accession>
<evidence type="ECO:0000313" key="3">
    <source>
        <dbReference type="Proteomes" id="UP000095767"/>
    </source>
</evidence>
<dbReference type="AlphaFoldDB" id="A0A1E5W8N3"/>
<feature type="compositionally biased region" description="Acidic residues" evidence="1">
    <location>
        <begin position="29"/>
        <end position="45"/>
    </location>
</feature>
<proteinExistence type="predicted"/>
<protein>
    <submittedName>
        <fullName evidence="2">Uncharacterized protein</fullName>
    </submittedName>
</protein>
<reference evidence="2 3" key="1">
    <citation type="submission" date="2016-09" db="EMBL/GenBank/DDBJ databases">
        <title>The draft genome of Dichanthelium oligosanthes: A C3 panicoid grass species.</title>
        <authorList>
            <person name="Studer A.J."/>
            <person name="Schnable J.C."/>
            <person name="Brutnell T.P."/>
        </authorList>
    </citation>
    <scope>NUCLEOTIDE SEQUENCE [LARGE SCALE GENOMIC DNA]</scope>
    <source>
        <strain evidence="3">cv. Kellogg 1175</strain>
        <tissue evidence="2">Leaf</tissue>
    </source>
</reference>
<evidence type="ECO:0000313" key="2">
    <source>
        <dbReference type="EMBL" id="OEL33704.1"/>
    </source>
</evidence>
<dbReference type="EMBL" id="LWDX02017781">
    <property type="protein sequence ID" value="OEL33704.1"/>
    <property type="molecule type" value="Genomic_DNA"/>
</dbReference>
<gene>
    <name evidence="2" type="ORF">BAE44_0005278</name>
</gene>
<evidence type="ECO:0000256" key="1">
    <source>
        <dbReference type="SAM" id="MobiDB-lite"/>
    </source>
</evidence>
<name>A0A1E5W8N3_9POAL</name>